<accession>A0A223RV99</accession>
<dbReference type="CDD" id="cd05235">
    <property type="entry name" value="SDR_e1"/>
    <property type="match status" value="1"/>
</dbReference>
<evidence type="ECO:0000313" key="4">
    <source>
        <dbReference type="EMBL" id="ASU79699.1"/>
    </source>
</evidence>
<dbReference type="Pfam" id="PF07993">
    <property type="entry name" value="NAD_binding_4"/>
    <property type="match status" value="1"/>
</dbReference>
<dbReference type="OrthoDB" id="2472181at2"/>
<dbReference type="PANTHER" id="PTHR44845">
    <property type="entry name" value="CARRIER DOMAIN-CONTAINING PROTEIN"/>
    <property type="match status" value="1"/>
</dbReference>
<dbReference type="InterPro" id="IPR036291">
    <property type="entry name" value="NAD(P)-bd_dom_sf"/>
</dbReference>
<sequence>MSAGGTCLLTGTTGFLGGHIAAQLLVRTDATVRCLVRGPANTATRRLRHRLAQLRVPHDHLDRITVVPGDLAEPKFGLPGDEFHRLAGEVDVVYHCGASTNLAAGPARLAPINVRGTHEVVRLARLNPDVVLHHVSTLGVFAAARRTGLDVVDEGTVPTAPMASGIGYIETKQRAEAIIREAAEAGVAATIHRPGLVLGDSRTGESSHTDALVLLLRSAIELGVSPDSGGLMPASPVDHIAESLIELSRRPPGGVFHLNASDPLRMQEIFEYARGYGYSIRDVPTDQWRAAVLSGSGTRATLLLRSMWKTLAFLLPAEESEQFPLVDRTSTARCLPGPEKTFGVSQDFFRLVFDHLVMSGVLPPPPRGQ</sequence>
<dbReference type="SUPFAM" id="SSF51735">
    <property type="entry name" value="NAD(P)-binding Rossmann-fold domains"/>
    <property type="match status" value="1"/>
</dbReference>
<dbReference type="KEGG" id="aey:CDG81_17080"/>
<gene>
    <name evidence="4" type="ORF">CDG81_17080</name>
</gene>
<dbReference type="InterPro" id="IPR010080">
    <property type="entry name" value="Thioester_reductase-like_dom"/>
</dbReference>
<protein>
    <recommendedName>
        <fullName evidence="3">Thioester reductase (TE) domain-containing protein</fullName>
    </recommendedName>
</protein>
<dbReference type="Proteomes" id="UP000215043">
    <property type="component" value="Chromosome"/>
</dbReference>
<evidence type="ECO:0000256" key="2">
    <source>
        <dbReference type="ARBA" id="ARBA00022553"/>
    </source>
</evidence>
<dbReference type="NCBIfam" id="TIGR01746">
    <property type="entry name" value="Thioester-redct"/>
    <property type="match status" value="1"/>
</dbReference>
<dbReference type="EMBL" id="CP022752">
    <property type="protein sequence ID" value="ASU79699.1"/>
    <property type="molecule type" value="Genomic_DNA"/>
</dbReference>
<dbReference type="RefSeq" id="WP_084134345.1">
    <property type="nucleotide sequence ID" value="NZ_CP022752.1"/>
</dbReference>
<name>A0A223RV99_9ACTN</name>
<dbReference type="PANTHER" id="PTHR44845:SF6">
    <property type="entry name" value="BETA-ALANINE-ACTIVATING ENZYME"/>
    <property type="match status" value="1"/>
</dbReference>
<feature type="domain" description="Thioester reductase (TE)" evidence="3">
    <location>
        <begin position="9"/>
        <end position="243"/>
    </location>
</feature>
<keyword evidence="1" id="KW-0596">Phosphopantetheine</keyword>
<organism evidence="4 5">
    <name type="scientific">Actinopolyspora erythraea</name>
    <dbReference type="NCBI Taxonomy" id="414996"/>
    <lineage>
        <taxon>Bacteria</taxon>
        <taxon>Bacillati</taxon>
        <taxon>Actinomycetota</taxon>
        <taxon>Actinomycetes</taxon>
        <taxon>Actinopolysporales</taxon>
        <taxon>Actinopolysporaceae</taxon>
        <taxon>Actinopolyspora</taxon>
    </lineage>
</organism>
<keyword evidence="2" id="KW-0597">Phosphoprotein</keyword>
<proteinExistence type="predicted"/>
<evidence type="ECO:0000313" key="5">
    <source>
        <dbReference type="Proteomes" id="UP000215043"/>
    </source>
</evidence>
<reference evidence="4 5" key="1">
    <citation type="submission" date="2017-08" db="EMBL/GenBank/DDBJ databases">
        <title>The complete genome sequence of moderately halophilic actinomycete Actinopolyspora erythraea YIM 90600, the producer of novel erythromycin, novel actinopolysporins A-C and tubercidin.</title>
        <authorList>
            <person name="Yin M."/>
            <person name="Tang S."/>
        </authorList>
    </citation>
    <scope>NUCLEOTIDE SEQUENCE [LARGE SCALE GENOMIC DNA]</scope>
    <source>
        <strain evidence="4 5">YIM 90600</strain>
    </source>
</reference>
<evidence type="ECO:0000259" key="3">
    <source>
        <dbReference type="Pfam" id="PF07993"/>
    </source>
</evidence>
<dbReference type="InterPro" id="IPR013120">
    <property type="entry name" value="FAR_NAD-bd"/>
</dbReference>
<dbReference type="AlphaFoldDB" id="A0A223RV99"/>
<evidence type="ECO:0000256" key="1">
    <source>
        <dbReference type="ARBA" id="ARBA00022450"/>
    </source>
</evidence>
<dbReference type="Gene3D" id="3.40.50.720">
    <property type="entry name" value="NAD(P)-binding Rossmann-like Domain"/>
    <property type="match status" value="1"/>
</dbReference>